<keyword evidence="3" id="KW-1185">Reference proteome</keyword>
<dbReference type="SUPFAM" id="SSF54593">
    <property type="entry name" value="Glyoxalase/Bleomycin resistance protein/Dihydroxybiphenyl dioxygenase"/>
    <property type="match status" value="1"/>
</dbReference>
<dbReference type="EMBL" id="CYSD01000024">
    <property type="protein sequence ID" value="CUH77979.1"/>
    <property type="molecule type" value="Genomic_DNA"/>
</dbReference>
<proteinExistence type="predicted"/>
<dbReference type="PROSITE" id="PS51819">
    <property type="entry name" value="VOC"/>
    <property type="match status" value="1"/>
</dbReference>
<accession>A0A0P1G8Z5</accession>
<evidence type="ECO:0000313" key="3">
    <source>
        <dbReference type="Proteomes" id="UP000052022"/>
    </source>
</evidence>
<dbReference type="AlphaFoldDB" id="A0A0P1G8Z5"/>
<dbReference type="Gene3D" id="3.10.180.10">
    <property type="entry name" value="2,3-Dihydroxybiphenyl 1,2-Dioxygenase, domain 1"/>
    <property type="match status" value="1"/>
</dbReference>
<evidence type="ECO:0000313" key="2">
    <source>
        <dbReference type="EMBL" id="CUH77979.1"/>
    </source>
</evidence>
<evidence type="ECO:0000259" key="1">
    <source>
        <dbReference type="PROSITE" id="PS51819"/>
    </source>
</evidence>
<sequence>MNYCVVGTNNMTASQGFYNALFAQAGLQTVLPSERMTYWIGDDFAFATAEPFDKKPATHGNGTMVGFSVGSKEEVKKLHGLALRLGGRCEGAPHQRGPKFSAYVRDLDDNKLCFSD</sequence>
<dbReference type="CDD" id="cd07262">
    <property type="entry name" value="VOC_like"/>
    <property type="match status" value="1"/>
</dbReference>
<reference evidence="2 3" key="1">
    <citation type="submission" date="2015-09" db="EMBL/GenBank/DDBJ databases">
        <authorList>
            <consortium name="Swine Surveillance"/>
        </authorList>
    </citation>
    <scope>NUCLEOTIDE SEQUENCE [LARGE SCALE GENOMIC DNA]</scope>
    <source>
        <strain evidence="2 3">CECT 7557</strain>
    </source>
</reference>
<dbReference type="InterPro" id="IPR037523">
    <property type="entry name" value="VOC_core"/>
</dbReference>
<protein>
    <submittedName>
        <fullName evidence="2">Glyoxalase-like domain protein</fullName>
    </submittedName>
</protein>
<feature type="domain" description="VOC" evidence="1">
    <location>
        <begin position="1"/>
        <end position="116"/>
    </location>
</feature>
<dbReference type="InterPro" id="IPR029068">
    <property type="entry name" value="Glyas_Bleomycin-R_OHBP_Dase"/>
</dbReference>
<gene>
    <name evidence="2" type="ORF">TRM7557_01666</name>
</gene>
<dbReference type="Proteomes" id="UP000052022">
    <property type="component" value="Unassembled WGS sequence"/>
</dbReference>
<dbReference type="PANTHER" id="PTHR35006:SF1">
    <property type="entry name" value="BLL2941 PROTEIN"/>
    <property type="match status" value="1"/>
</dbReference>
<dbReference type="PANTHER" id="PTHR35006">
    <property type="entry name" value="GLYOXALASE FAMILY PROTEIN (AFU_ORTHOLOGUE AFUA_5G14830)"/>
    <property type="match status" value="1"/>
</dbReference>
<organism evidence="2 3">
    <name type="scientific">Tritonibacter multivorans</name>
    <dbReference type="NCBI Taxonomy" id="928856"/>
    <lineage>
        <taxon>Bacteria</taxon>
        <taxon>Pseudomonadati</taxon>
        <taxon>Pseudomonadota</taxon>
        <taxon>Alphaproteobacteria</taxon>
        <taxon>Rhodobacterales</taxon>
        <taxon>Paracoccaceae</taxon>
        <taxon>Tritonibacter</taxon>
    </lineage>
</organism>
<name>A0A0P1G8Z5_9RHOB</name>